<dbReference type="Proteomes" id="UP000689129">
    <property type="component" value="Unassembled WGS sequence"/>
</dbReference>
<evidence type="ECO:0000313" key="1">
    <source>
        <dbReference type="EMBL" id="KAG7124116.1"/>
    </source>
</evidence>
<reference evidence="1" key="1">
    <citation type="journal article" date="2021" name="Mol. Plant Pathol.">
        <title>A 20-kb lineage-specific genomic region tames virulence in pathogenic amphidiploid Verticillium longisporum.</title>
        <authorList>
            <person name="Harting R."/>
            <person name="Starke J."/>
            <person name="Kusch H."/>
            <person name="Poggeler S."/>
            <person name="Maurus I."/>
            <person name="Schluter R."/>
            <person name="Landesfeind M."/>
            <person name="Bulla I."/>
            <person name="Nowrousian M."/>
            <person name="de Jonge R."/>
            <person name="Stahlhut G."/>
            <person name="Hoff K.J."/>
            <person name="Asshauer K.P."/>
            <person name="Thurmer A."/>
            <person name="Stanke M."/>
            <person name="Daniel R."/>
            <person name="Morgenstern B."/>
            <person name="Thomma B.P.H.J."/>
            <person name="Kronstad J.W."/>
            <person name="Braus-Stromeyer S.A."/>
            <person name="Braus G.H."/>
        </authorList>
    </citation>
    <scope>NUCLEOTIDE SEQUENCE</scope>
    <source>
        <strain evidence="1">Vl32</strain>
    </source>
</reference>
<protein>
    <recommendedName>
        <fullName evidence="3">Protein arginine methyltransferase NDUFAF7</fullName>
    </recommendedName>
</protein>
<organism evidence="1 2">
    <name type="scientific">Verticillium longisporum</name>
    <name type="common">Verticillium dahliae var. longisporum</name>
    <dbReference type="NCBI Taxonomy" id="100787"/>
    <lineage>
        <taxon>Eukaryota</taxon>
        <taxon>Fungi</taxon>
        <taxon>Dikarya</taxon>
        <taxon>Ascomycota</taxon>
        <taxon>Pezizomycotina</taxon>
        <taxon>Sordariomycetes</taxon>
        <taxon>Hypocreomycetidae</taxon>
        <taxon>Glomerellales</taxon>
        <taxon>Plectosphaerellaceae</taxon>
        <taxon>Verticillium</taxon>
    </lineage>
</organism>
<proteinExistence type="predicted"/>
<accession>A0A8I2ZB62</accession>
<gene>
    <name evidence="1" type="ORF">HYQ45_013777</name>
</gene>
<evidence type="ECO:0008006" key="3">
    <source>
        <dbReference type="Google" id="ProtNLM"/>
    </source>
</evidence>
<sequence length="80" mass="9147">MQYLDVLERYFPAHRLLTSDFHALPDAIEGLNAPVVQTRFERRTVPVTTPLVRLPEDTETRSGENPLLSYYQNASVMVTV</sequence>
<dbReference type="OrthoDB" id="17415at2759"/>
<evidence type="ECO:0000313" key="2">
    <source>
        <dbReference type="Proteomes" id="UP000689129"/>
    </source>
</evidence>
<dbReference type="EMBL" id="JAEMWZ010000337">
    <property type="protein sequence ID" value="KAG7124116.1"/>
    <property type="molecule type" value="Genomic_DNA"/>
</dbReference>
<name>A0A8I2ZB62_VERLO</name>
<dbReference type="AlphaFoldDB" id="A0A8I2ZB62"/>
<comment type="caution">
    <text evidence="1">The sequence shown here is derived from an EMBL/GenBank/DDBJ whole genome shotgun (WGS) entry which is preliminary data.</text>
</comment>